<dbReference type="EMBL" id="JAVRRJ010000001">
    <property type="protein sequence ID" value="KAK5090227.1"/>
    <property type="molecule type" value="Genomic_DNA"/>
</dbReference>
<dbReference type="PANTHER" id="PTHR11455:SF18">
    <property type="entry name" value="SI:CH1073-390K14.1"/>
    <property type="match status" value="1"/>
</dbReference>
<dbReference type="PRINTS" id="PR00147">
    <property type="entry name" value="DNAPHOTLYASE"/>
</dbReference>
<dbReference type="InterPro" id="IPR036155">
    <property type="entry name" value="Crypto/Photolyase_N_sf"/>
</dbReference>
<dbReference type="GO" id="GO:0006950">
    <property type="term" value="P:response to stress"/>
    <property type="evidence" value="ECO:0007669"/>
    <property type="project" value="UniProtKB-ARBA"/>
</dbReference>
<evidence type="ECO:0000256" key="6">
    <source>
        <dbReference type="PIRSR" id="PIRSR602081-1"/>
    </source>
</evidence>
<protein>
    <submittedName>
        <fullName evidence="9">DNA photolyase phr1</fullName>
        <ecNumber evidence="9">4.1.99.3</ecNumber>
    </submittedName>
</protein>
<gene>
    <name evidence="9" type="primary">PHR1</name>
    <name evidence="9" type="ORF">LTR05_000398</name>
</gene>
<dbReference type="GO" id="GO:0071949">
    <property type="term" value="F:FAD binding"/>
    <property type="evidence" value="ECO:0007669"/>
    <property type="project" value="TreeGrafter"/>
</dbReference>
<dbReference type="GO" id="GO:0005634">
    <property type="term" value="C:nucleus"/>
    <property type="evidence" value="ECO:0007669"/>
    <property type="project" value="TreeGrafter"/>
</dbReference>
<evidence type="ECO:0000256" key="4">
    <source>
        <dbReference type="ARBA" id="ARBA00022827"/>
    </source>
</evidence>
<organism evidence="9 10">
    <name type="scientific">Lithohypha guttulata</name>
    <dbReference type="NCBI Taxonomy" id="1690604"/>
    <lineage>
        <taxon>Eukaryota</taxon>
        <taxon>Fungi</taxon>
        <taxon>Dikarya</taxon>
        <taxon>Ascomycota</taxon>
        <taxon>Pezizomycotina</taxon>
        <taxon>Eurotiomycetes</taxon>
        <taxon>Chaetothyriomycetidae</taxon>
        <taxon>Chaetothyriales</taxon>
        <taxon>Trichomeriaceae</taxon>
        <taxon>Lithohypha</taxon>
    </lineage>
</organism>
<evidence type="ECO:0000256" key="3">
    <source>
        <dbReference type="ARBA" id="ARBA00022630"/>
    </source>
</evidence>
<evidence type="ECO:0000256" key="5">
    <source>
        <dbReference type="ARBA" id="ARBA00022991"/>
    </source>
</evidence>
<dbReference type="InterPro" id="IPR018394">
    <property type="entry name" value="DNA_photolyase_1_CS_C"/>
</dbReference>
<feature type="binding site" evidence="6">
    <location>
        <position position="358"/>
    </location>
    <ligand>
        <name>FAD</name>
        <dbReference type="ChEBI" id="CHEBI:57692"/>
    </ligand>
</feature>
<keyword evidence="4 6" id="KW-0274">FAD</keyword>
<feature type="site" description="Electron transfer via tryptophanyl radical" evidence="7">
    <location>
        <position position="522"/>
    </location>
</feature>
<dbReference type="Pfam" id="PF00875">
    <property type="entry name" value="DNA_photolyase"/>
    <property type="match status" value="1"/>
</dbReference>
<comment type="similarity">
    <text evidence="2">Belongs to the DNA photolyase class-1 family.</text>
</comment>
<dbReference type="Gene3D" id="3.40.50.620">
    <property type="entry name" value="HUPs"/>
    <property type="match status" value="1"/>
</dbReference>
<dbReference type="Gene3D" id="1.10.579.10">
    <property type="entry name" value="DNA Cyclobutane Dipyrimidine Photolyase, subunit A, domain 3"/>
    <property type="match status" value="1"/>
</dbReference>
<dbReference type="PANTHER" id="PTHR11455">
    <property type="entry name" value="CRYPTOCHROME"/>
    <property type="match status" value="1"/>
</dbReference>
<dbReference type="PROSITE" id="PS51645">
    <property type="entry name" value="PHR_CRY_ALPHA_BETA"/>
    <property type="match status" value="1"/>
</dbReference>
<reference evidence="9 10" key="1">
    <citation type="submission" date="2023-08" db="EMBL/GenBank/DDBJ databases">
        <title>Black Yeasts Isolated from many extreme environments.</title>
        <authorList>
            <person name="Coleine C."/>
            <person name="Stajich J.E."/>
            <person name="Selbmann L."/>
        </authorList>
    </citation>
    <scope>NUCLEOTIDE SEQUENCE [LARGE SCALE GENOMIC DNA]</scope>
    <source>
        <strain evidence="9 10">CCFEE 5910</strain>
    </source>
</reference>
<dbReference type="AlphaFoldDB" id="A0AAN7YDT9"/>
<dbReference type="Gene3D" id="1.25.40.80">
    <property type="match status" value="1"/>
</dbReference>
<feature type="site" description="Electron transfer via tryptophanyl radical" evidence="7">
    <location>
        <position position="446"/>
    </location>
</feature>
<dbReference type="FunFam" id="1.10.579.10:FF:000003">
    <property type="entry name" value="Deoxyribodipyrimidine photo-lyase"/>
    <property type="match status" value="1"/>
</dbReference>
<dbReference type="InterPro" id="IPR002081">
    <property type="entry name" value="Cryptochrome/DNA_photolyase_1"/>
</dbReference>
<dbReference type="GO" id="GO:0003904">
    <property type="term" value="F:deoxyribodipyrimidine photo-lyase activity"/>
    <property type="evidence" value="ECO:0007669"/>
    <property type="project" value="UniProtKB-EC"/>
</dbReference>
<dbReference type="GO" id="GO:0043153">
    <property type="term" value="P:entrainment of circadian clock by photoperiod"/>
    <property type="evidence" value="ECO:0007669"/>
    <property type="project" value="TreeGrafter"/>
</dbReference>
<feature type="binding site" evidence="6">
    <location>
        <begin position="370"/>
        <end position="374"/>
    </location>
    <ligand>
        <name>FAD</name>
        <dbReference type="ChEBI" id="CHEBI:57692"/>
    </ligand>
</feature>
<keyword evidence="10" id="KW-1185">Reference proteome</keyword>
<dbReference type="PROSITE" id="PS00691">
    <property type="entry name" value="DNA_PHOTOLYASES_1_2"/>
    <property type="match status" value="1"/>
</dbReference>
<keyword evidence="9" id="KW-0456">Lyase</keyword>
<feature type="binding site" evidence="6">
    <location>
        <begin position="512"/>
        <end position="514"/>
    </location>
    <ligand>
        <name>FAD</name>
        <dbReference type="ChEBI" id="CHEBI:57692"/>
    </ligand>
</feature>
<dbReference type="GO" id="GO:0005737">
    <property type="term" value="C:cytoplasm"/>
    <property type="evidence" value="ECO:0007669"/>
    <property type="project" value="TreeGrafter"/>
</dbReference>
<feature type="binding site" evidence="6">
    <location>
        <position position="411"/>
    </location>
    <ligand>
        <name>FAD</name>
        <dbReference type="ChEBI" id="CHEBI:57692"/>
    </ligand>
</feature>
<evidence type="ECO:0000256" key="7">
    <source>
        <dbReference type="PIRSR" id="PIRSR602081-2"/>
    </source>
</evidence>
<accession>A0AAN7YDT9</accession>
<dbReference type="SUPFAM" id="SSF52425">
    <property type="entry name" value="Cryptochrome/photolyase, N-terminal domain"/>
    <property type="match status" value="1"/>
</dbReference>
<dbReference type="GO" id="GO:0006139">
    <property type="term" value="P:nucleobase-containing compound metabolic process"/>
    <property type="evidence" value="ECO:0007669"/>
    <property type="project" value="UniProtKB-ARBA"/>
</dbReference>
<feature type="domain" description="Photolyase/cryptochrome alpha/beta" evidence="8">
    <location>
        <begin position="118"/>
        <end position="255"/>
    </location>
</feature>
<evidence type="ECO:0000259" key="8">
    <source>
        <dbReference type="PROSITE" id="PS51645"/>
    </source>
</evidence>
<dbReference type="InterPro" id="IPR005101">
    <property type="entry name" value="Cryptochr/Photolyase_FAD-bd"/>
</dbReference>
<feature type="binding site" evidence="6">
    <location>
        <begin position="414"/>
        <end position="421"/>
    </location>
    <ligand>
        <name>FAD</name>
        <dbReference type="ChEBI" id="CHEBI:57692"/>
    </ligand>
</feature>
<comment type="caution">
    <text evidence="9">The sequence shown here is derived from an EMBL/GenBank/DDBJ whole genome shotgun (WGS) entry which is preliminary data.</text>
</comment>
<evidence type="ECO:0000313" key="10">
    <source>
        <dbReference type="Proteomes" id="UP001309876"/>
    </source>
</evidence>
<sequence>MPAMKRKAAPTESNGIALNKDKCEEVDLAEEAAASPSAAKRRKVDEQKVKLDYADLSRFQESRIAEEHGIVERNFYPPVMSLERAKKYATGEIEKPFTTLKKALAETKQQRDAIEVGDAVVHWFRMDMRLGDNKALSIAAEKAKSKGMPLICIYILSPQDFRAHFTAPVRVDFLLRNLEVVQRDLAKLDIPLYMETIEKRKRIPARLIDLCKEWGAKHVYANMEYEVDELRRDATIVRECAAAGIAFDVLHDGCIVEPGMLTTNAGGQISVYSPWYRKWCKYIADHPDTLKEYLRPEQNPPEARQKYKALFDVPIPPVPEDRQLTDEEKERFHGLWPVGEDEAMARLNKFIKERIKVYHTNRNLPAGNHTSAISPHLTAGTLAARTCVRESLKAINKTVPTDDRENGSMKWIGEVAWRDFYRHVLCAWPYICMNVPFKPEYNNIEWEYNEEQFTAWKEGKTGYPIIDAAMRQVKHMAYMHNRVRMNTASFLAKHLMIDWRMGERYFMENLIDGDFASNNGGWGFCASCGVDPQPYFRIFNPLLQSEKFDESGEYIRKWVPELKDVKGKAIHDPYSRGAGAIASKNGYPKPIVNHKESRERCLARYKAGIGRATA</sequence>
<dbReference type="PROSITE" id="PS00394">
    <property type="entry name" value="DNA_PHOTOLYASES_1_1"/>
    <property type="match status" value="1"/>
</dbReference>
<evidence type="ECO:0000256" key="2">
    <source>
        <dbReference type="ARBA" id="ARBA00005862"/>
    </source>
</evidence>
<dbReference type="GO" id="GO:0032922">
    <property type="term" value="P:circadian regulation of gene expression"/>
    <property type="evidence" value="ECO:0007669"/>
    <property type="project" value="TreeGrafter"/>
</dbReference>
<dbReference type="GO" id="GO:0003677">
    <property type="term" value="F:DNA binding"/>
    <property type="evidence" value="ECO:0007669"/>
    <property type="project" value="TreeGrafter"/>
</dbReference>
<dbReference type="InterPro" id="IPR036134">
    <property type="entry name" value="Crypto/Photolyase_FAD-like_sf"/>
</dbReference>
<dbReference type="SUPFAM" id="SSF48173">
    <property type="entry name" value="Cryptochrome/photolyase FAD-binding domain"/>
    <property type="match status" value="1"/>
</dbReference>
<keyword evidence="3 6" id="KW-0285">Flavoprotein</keyword>
<dbReference type="InterPro" id="IPR014729">
    <property type="entry name" value="Rossmann-like_a/b/a_fold"/>
</dbReference>
<feature type="site" description="Electron transfer via tryptophanyl radical" evidence="7">
    <location>
        <position position="499"/>
    </location>
</feature>
<proteinExistence type="inferred from homology"/>
<evidence type="ECO:0000256" key="1">
    <source>
        <dbReference type="ARBA" id="ARBA00001932"/>
    </source>
</evidence>
<comment type="cofactor">
    <cofactor evidence="6">
        <name>FAD</name>
        <dbReference type="ChEBI" id="CHEBI:57692"/>
    </cofactor>
    <text evidence="6">Binds 1 FAD per subunit.</text>
</comment>
<comment type="cofactor">
    <cofactor evidence="1">
        <name>(6R)-5,10-methylene-5,6,7,8-tetrahydrofolate</name>
        <dbReference type="ChEBI" id="CHEBI:15636"/>
    </cofactor>
</comment>
<dbReference type="EC" id="4.1.99.3" evidence="9"/>
<name>A0AAN7YDT9_9EURO</name>
<keyword evidence="5" id="KW-0157">Chromophore</keyword>
<dbReference type="Proteomes" id="UP001309876">
    <property type="component" value="Unassembled WGS sequence"/>
</dbReference>
<dbReference type="Pfam" id="PF03441">
    <property type="entry name" value="FAD_binding_7"/>
    <property type="match status" value="1"/>
</dbReference>
<evidence type="ECO:0000313" key="9">
    <source>
        <dbReference type="EMBL" id="KAK5090227.1"/>
    </source>
</evidence>
<dbReference type="InterPro" id="IPR006050">
    <property type="entry name" value="DNA_photolyase_N"/>
</dbReference>